<keyword evidence="1" id="KW-0812">Transmembrane</keyword>
<gene>
    <name evidence="2" type="ORF">JA13_018</name>
</gene>
<protein>
    <submittedName>
        <fullName evidence="2">Uncharacterized protein</fullName>
    </submittedName>
</protein>
<keyword evidence="1" id="KW-0472">Membrane</keyword>
<name>A0A384ZVZ8_9CAUD</name>
<evidence type="ECO:0000256" key="1">
    <source>
        <dbReference type="SAM" id="Phobius"/>
    </source>
</evidence>
<evidence type="ECO:0000313" key="3">
    <source>
        <dbReference type="Proteomes" id="UP000263742"/>
    </source>
</evidence>
<keyword evidence="1" id="KW-1133">Transmembrane helix</keyword>
<reference evidence="2 3" key="1">
    <citation type="journal article" date="2018" name="Front. Microbiol.">
        <title>Jumbo Bacteriophages Are Represented Within an Increasing Diversity of Environmental Viruses Infecting the Emerging Phytopathogen, Dickeya solani.</title>
        <authorList>
            <person name="Day A.W."/>
            <person name="Ahn J."/>
            <person name="Salmond G.P.C."/>
        </authorList>
    </citation>
    <scope>NUCLEOTIDE SEQUENCE [LARGE SCALE GENOMIC DNA]</scope>
</reference>
<feature type="transmembrane region" description="Helical" evidence="1">
    <location>
        <begin position="20"/>
        <end position="42"/>
    </location>
</feature>
<proteinExistence type="predicted"/>
<dbReference type="EMBL" id="MH460460">
    <property type="protein sequence ID" value="AXG66421.1"/>
    <property type="molecule type" value="Genomic_DNA"/>
</dbReference>
<dbReference type="Proteomes" id="UP000263742">
    <property type="component" value="Segment"/>
</dbReference>
<evidence type="ECO:0000313" key="2">
    <source>
        <dbReference type="EMBL" id="AXG66421.1"/>
    </source>
</evidence>
<organism evidence="2 3">
    <name type="scientific">Dickeya phage vB_DsoM_JA13</name>
    <dbReference type="NCBI Taxonomy" id="2283030"/>
    <lineage>
        <taxon>Viruses</taxon>
        <taxon>Duplodnaviria</taxon>
        <taxon>Heunggongvirae</taxon>
        <taxon>Uroviricota</taxon>
        <taxon>Caudoviricetes</taxon>
        <taxon>Salmondvirus</taxon>
        <taxon>Salmondvirus JA11</taxon>
    </lineage>
</organism>
<sequence length="47" mass="5349">MISFIKHCDQDFIETVKRSIALRVIVYVSLAVNALLLTNLAVKLFIK</sequence>
<accession>A0A384ZVZ8</accession>